<keyword evidence="7" id="KW-0067">ATP-binding</keyword>
<evidence type="ECO:0000256" key="5">
    <source>
        <dbReference type="ARBA" id="ARBA00022741"/>
    </source>
</evidence>
<dbReference type="PANTHER" id="PTHR41523:SF8">
    <property type="entry name" value="ETHYLENE RESPONSE SENSOR PROTEIN"/>
    <property type="match status" value="1"/>
</dbReference>
<dbReference type="PANTHER" id="PTHR41523">
    <property type="entry name" value="TWO-COMPONENT SYSTEM SENSOR PROTEIN"/>
    <property type="match status" value="1"/>
</dbReference>
<dbReference type="PROSITE" id="PS50109">
    <property type="entry name" value="HIS_KIN"/>
    <property type="match status" value="1"/>
</dbReference>
<dbReference type="EMBL" id="BAAAPU010000003">
    <property type="protein sequence ID" value="GAA1967713.1"/>
    <property type="molecule type" value="Genomic_DNA"/>
</dbReference>
<organism evidence="10 11">
    <name type="scientific">Terrabacter lapilli</name>
    <dbReference type="NCBI Taxonomy" id="436231"/>
    <lineage>
        <taxon>Bacteria</taxon>
        <taxon>Bacillati</taxon>
        <taxon>Actinomycetota</taxon>
        <taxon>Actinomycetes</taxon>
        <taxon>Micrococcales</taxon>
        <taxon>Intrasporangiaceae</taxon>
        <taxon>Terrabacter</taxon>
    </lineage>
</organism>
<dbReference type="Pfam" id="PF08448">
    <property type="entry name" value="PAS_4"/>
    <property type="match status" value="1"/>
</dbReference>
<dbReference type="Gene3D" id="3.30.450.280">
    <property type="entry name" value="GAF domain"/>
    <property type="match status" value="1"/>
</dbReference>
<dbReference type="InterPro" id="IPR036890">
    <property type="entry name" value="HATPase_C_sf"/>
</dbReference>
<dbReference type="Gene3D" id="3.30.450.20">
    <property type="entry name" value="PAS domain"/>
    <property type="match status" value="1"/>
</dbReference>
<gene>
    <name evidence="10" type="ORF">GCM10009817_04520</name>
</gene>
<dbReference type="RefSeq" id="WP_344058007.1">
    <property type="nucleotide sequence ID" value="NZ_BAAAPU010000003.1"/>
</dbReference>
<dbReference type="SMART" id="SM00387">
    <property type="entry name" value="HATPase_c"/>
    <property type="match status" value="1"/>
</dbReference>
<evidence type="ECO:0000256" key="3">
    <source>
        <dbReference type="ARBA" id="ARBA00022553"/>
    </source>
</evidence>
<keyword evidence="3" id="KW-0597">Phosphoprotein</keyword>
<keyword evidence="11" id="KW-1185">Reference proteome</keyword>
<dbReference type="InterPro" id="IPR005467">
    <property type="entry name" value="His_kinase_dom"/>
</dbReference>
<dbReference type="InterPro" id="IPR004358">
    <property type="entry name" value="Sig_transdc_His_kin-like_C"/>
</dbReference>
<dbReference type="SMART" id="SM00911">
    <property type="entry name" value="HWE_HK"/>
    <property type="match status" value="1"/>
</dbReference>
<dbReference type="InterPro" id="IPR011495">
    <property type="entry name" value="Sig_transdc_His_kin_sub2_dim/P"/>
</dbReference>
<dbReference type="Gene3D" id="3.30.565.10">
    <property type="entry name" value="Histidine kinase-like ATPase, C-terminal domain"/>
    <property type="match status" value="1"/>
</dbReference>
<dbReference type="GO" id="GO:0016301">
    <property type="term" value="F:kinase activity"/>
    <property type="evidence" value="ECO:0007669"/>
    <property type="project" value="UniProtKB-KW"/>
</dbReference>
<evidence type="ECO:0000256" key="7">
    <source>
        <dbReference type="ARBA" id="ARBA00022840"/>
    </source>
</evidence>
<dbReference type="InterPro" id="IPR013656">
    <property type="entry name" value="PAS_4"/>
</dbReference>
<dbReference type="Pfam" id="PF02518">
    <property type="entry name" value="HATPase_c"/>
    <property type="match status" value="1"/>
</dbReference>
<keyword evidence="5" id="KW-0547">Nucleotide-binding</keyword>
<keyword evidence="8" id="KW-0902">Two-component regulatory system</keyword>
<comment type="caution">
    <text evidence="10">The sequence shown here is derived from an EMBL/GenBank/DDBJ whole genome shotgun (WGS) entry which is preliminary data.</text>
</comment>
<accession>A0ABN2REN1</accession>
<dbReference type="Pfam" id="PF12282">
    <property type="entry name" value="GAF_PdtaS"/>
    <property type="match status" value="1"/>
</dbReference>
<dbReference type="InterPro" id="IPR038424">
    <property type="entry name" value="H_kinase_PdtaS_GAF_sf"/>
</dbReference>
<keyword evidence="4" id="KW-0808">Transferase</keyword>
<comment type="catalytic activity">
    <reaction evidence="1">
        <text>ATP + protein L-histidine = ADP + protein N-phospho-L-histidine.</text>
        <dbReference type="EC" id="2.7.13.3"/>
    </reaction>
</comment>
<dbReference type="EC" id="2.7.13.3" evidence="2"/>
<dbReference type="InterPro" id="IPR003594">
    <property type="entry name" value="HATPase_dom"/>
</dbReference>
<feature type="domain" description="Histidine kinase" evidence="9">
    <location>
        <begin position="298"/>
        <end position="493"/>
    </location>
</feature>
<proteinExistence type="predicted"/>
<keyword evidence="6 10" id="KW-0418">Kinase</keyword>
<reference evidence="10 11" key="1">
    <citation type="journal article" date="2019" name="Int. J. Syst. Evol. Microbiol.">
        <title>The Global Catalogue of Microorganisms (GCM) 10K type strain sequencing project: providing services to taxonomists for standard genome sequencing and annotation.</title>
        <authorList>
            <consortium name="The Broad Institute Genomics Platform"/>
            <consortium name="The Broad Institute Genome Sequencing Center for Infectious Disease"/>
            <person name="Wu L."/>
            <person name="Ma J."/>
        </authorList>
    </citation>
    <scope>NUCLEOTIDE SEQUENCE [LARGE SCALE GENOMIC DNA]</scope>
    <source>
        <strain evidence="10 11">JCM 15628</strain>
    </source>
</reference>
<dbReference type="PRINTS" id="PR00344">
    <property type="entry name" value="BCTRLSENSOR"/>
</dbReference>
<dbReference type="InterPro" id="IPR035965">
    <property type="entry name" value="PAS-like_dom_sf"/>
</dbReference>
<evidence type="ECO:0000256" key="8">
    <source>
        <dbReference type="ARBA" id="ARBA00023012"/>
    </source>
</evidence>
<protein>
    <recommendedName>
        <fullName evidence="2">histidine kinase</fullName>
        <ecNumber evidence="2">2.7.13.3</ecNumber>
    </recommendedName>
</protein>
<evidence type="ECO:0000256" key="6">
    <source>
        <dbReference type="ARBA" id="ARBA00022777"/>
    </source>
</evidence>
<sequence length="495" mass="53956">MATLSELLRGRTTLPDHDIEWLQLLVGDWQLVADLSFADLVLWVRSTSDRWEAVAHVRPTTGQLVFVEDQVGRVAEAGRTRDLLYEAAEEQRILRVRHVVVTHEQGPDQSVREEYIPVVRGGHVVGVMTRHTNLWTTRTPSRLELTYLATADALCRMVTGGEFPHSGAPTGLRRGAPRVGDGVIRLDVDGIVTYASPNAVSALHRLGHLGEVVGASLAQIVTDNVRESHPVDEGLPLVVTGRQPWRTEVVAGGTTVSMRAIPLTEAGQRFGAIVLMRDVGELRRRERELLTKDATIREIHHRVKNNLQSVAALLRLQARRLPEGEARAALAEAERRVGTIAMVHDQLSQGFDETVDFDPIAQRGLGAVVEVSANGAPVRTVTNGSFGRLRAEDATSLAMILSELVQNAIEHGLGDTGGEVRIDIERLADDRGQPVLAVCVEDDGKGIDPARRPGSGLGTQIVQSLVADLQGRISWEGVAPHGTRARFTARLRPIT</sequence>
<evidence type="ECO:0000256" key="1">
    <source>
        <dbReference type="ARBA" id="ARBA00000085"/>
    </source>
</evidence>
<dbReference type="Proteomes" id="UP001500013">
    <property type="component" value="Unassembled WGS sequence"/>
</dbReference>
<evidence type="ECO:0000256" key="4">
    <source>
        <dbReference type="ARBA" id="ARBA00022679"/>
    </source>
</evidence>
<evidence type="ECO:0000313" key="10">
    <source>
        <dbReference type="EMBL" id="GAA1967713.1"/>
    </source>
</evidence>
<evidence type="ECO:0000259" key="9">
    <source>
        <dbReference type="PROSITE" id="PS50109"/>
    </source>
</evidence>
<dbReference type="InterPro" id="IPR011102">
    <property type="entry name" value="Sig_transdc_His_kinase_HWE"/>
</dbReference>
<dbReference type="SUPFAM" id="SSF55874">
    <property type="entry name" value="ATPase domain of HSP90 chaperone/DNA topoisomerase II/histidine kinase"/>
    <property type="match status" value="1"/>
</dbReference>
<dbReference type="InterPro" id="IPR022066">
    <property type="entry name" value="PdtaS_GAF"/>
</dbReference>
<evidence type="ECO:0000313" key="11">
    <source>
        <dbReference type="Proteomes" id="UP001500013"/>
    </source>
</evidence>
<dbReference type="Pfam" id="PF07568">
    <property type="entry name" value="HisKA_2"/>
    <property type="match status" value="1"/>
</dbReference>
<name>A0ABN2REN1_9MICO</name>
<dbReference type="SUPFAM" id="SSF55785">
    <property type="entry name" value="PYP-like sensor domain (PAS domain)"/>
    <property type="match status" value="1"/>
</dbReference>
<evidence type="ECO:0000256" key="2">
    <source>
        <dbReference type="ARBA" id="ARBA00012438"/>
    </source>
</evidence>